<evidence type="ECO:0000313" key="2">
    <source>
        <dbReference type="Proteomes" id="UP000778864"/>
    </source>
</evidence>
<reference evidence="1" key="1">
    <citation type="submission" date="2021-02" db="EMBL/GenBank/DDBJ databases">
        <title>Infant gut strain persistence is associated with maternal origin, phylogeny, and functional potential including surface adhesion and iron acquisition.</title>
        <authorList>
            <person name="Lou Y.C."/>
        </authorList>
    </citation>
    <scope>NUCLEOTIDE SEQUENCE</scope>
    <source>
        <strain evidence="1">L3_108_031G1_dasL3_108_031G1_concoct_20</strain>
    </source>
</reference>
<sequence>MNKIKNIDIKDIPKIEKVLDIKLFPEVVKYLTTNEKCYFNDRCSGKTYAYIIKLILTYEGELSFYDMRYEGIGVDEWYDCSNYNLWFTHEFKEIRDKLKYHGGFDVVRMREER</sequence>
<accession>A0A942WQN3</accession>
<organism evidence="1 2">
    <name type="scientific">Veillonella parvula</name>
    <name type="common">Staphylococcus parvulus</name>
    <dbReference type="NCBI Taxonomy" id="29466"/>
    <lineage>
        <taxon>Bacteria</taxon>
        <taxon>Bacillati</taxon>
        <taxon>Bacillota</taxon>
        <taxon>Negativicutes</taxon>
        <taxon>Veillonellales</taxon>
        <taxon>Veillonellaceae</taxon>
        <taxon>Veillonella</taxon>
    </lineage>
</organism>
<dbReference type="AlphaFoldDB" id="A0A942WQN3"/>
<protein>
    <submittedName>
        <fullName evidence="1">Uncharacterized protein</fullName>
    </submittedName>
</protein>
<evidence type="ECO:0000313" key="1">
    <source>
        <dbReference type="EMBL" id="MBS4893776.1"/>
    </source>
</evidence>
<dbReference type="RefSeq" id="WP_278468057.1">
    <property type="nucleotide sequence ID" value="NZ_JAGZMU010000005.1"/>
</dbReference>
<comment type="caution">
    <text evidence="1">The sequence shown here is derived from an EMBL/GenBank/DDBJ whole genome shotgun (WGS) entry which is preliminary data.</text>
</comment>
<gene>
    <name evidence="1" type="ORF">KHZ90_08375</name>
</gene>
<dbReference type="Proteomes" id="UP000778864">
    <property type="component" value="Unassembled WGS sequence"/>
</dbReference>
<name>A0A942WQN3_VEIPA</name>
<dbReference type="EMBL" id="JAGZMU010000005">
    <property type="protein sequence ID" value="MBS4893776.1"/>
    <property type="molecule type" value="Genomic_DNA"/>
</dbReference>
<proteinExistence type="predicted"/>